<sequence>MRSTQLPLLIASLAVLSVPAVLAADGHLSGPTTKVTANGLEIVTANPKTCKRPTKSGDDISVHYRGKLQSDGTKFDESYNRGVPLSFKLGVGEVIKGWDQGLLDMCPGEQRKLVIPPELAYGHSDLGIIPPDSTLIFDTELIQIAGVPAETEEPAIRPEELLPPPPIPQEDFPPPPPPPPSGSGSENGPKGMMQAQDGECKLLGPFALIVQAALGALALLSLVFKRWRERPRRPLKIWFFDVSKQVAGTFLLHLANLGMSMFSSGKFELASTKPEDISASVSAVAADDGKMPNPCSFYLLNLAIDTTIGIPVLVILLRVLHSLFAQTPIANPPESIKSGYYGNPPRATWWLKQSIIYFIGLFGMKLFVFLLFAMLPWLPWVGDWALRWTEGNEALQIAFVMFIFPVAMNAIQYYIIDSFIKGKESSREGFQAVPTEDDEQHGADSDGAEDENGSKRRDRVSTAEHVAEANPTAVPSYDHESDAEASSGSSSNRRR</sequence>
<keyword evidence="1" id="KW-0413">Isomerase</keyword>
<feature type="region of interest" description="Disordered" evidence="2">
    <location>
        <begin position="158"/>
        <end position="195"/>
    </location>
</feature>
<gene>
    <name evidence="6" type="ORF">QM012_008420</name>
</gene>
<dbReference type="SUPFAM" id="SSF54534">
    <property type="entry name" value="FKBP-like"/>
    <property type="match status" value="1"/>
</dbReference>
<keyword evidence="3" id="KW-1133">Transmembrane helix</keyword>
<dbReference type="PANTHER" id="PTHR31735:SF1">
    <property type="entry name" value="VACUOLAR MEMBRANE PROTEIN YPL162C"/>
    <property type="match status" value="1"/>
</dbReference>
<keyword evidence="4" id="KW-0732">Signal</keyword>
<feature type="transmembrane region" description="Helical" evidence="3">
    <location>
        <begin position="202"/>
        <end position="224"/>
    </location>
</feature>
<dbReference type="PANTHER" id="PTHR31735">
    <property type="entry name" value="VACUOLAR MEMBRANE PROTEIN YPL162C"/>
    <property type="match status" value="1"/>
</dbReference>
<feature type="chain" id="PRO_5045593788" description="peptidylprolyl isomerase" evidence="4">
    <location>
        <begin position="24"/>
        <end position="495"/>
    </location>
</feature>
<keyword evidence="1" id="KW-0697">Rotamase</keyword>
<dbReference type="Pfam" id="PF00254">
    <property type="entry name" value="FKBP_C"/>
    <property type="match status" value="1"/>
</dbReference>
<dbReference type="EMBL" id="JASGXD010000007">
    <property type="protein sequence ID" value="KAK6004558.1"/>
    <property type="molecule type" value="Genomic_DNA"/>
</dbReference>
<comment type="caution">
    <text evidence="6">The sequence shown here is derived from an EMBL/GenBank/DDBJ whole genome shotgun (WGS) entry which is preliminary data.</text>
</comment>
<protein>
    <recommendedName>
        <fullName evidence="1">peptidylprolyl isomerase</fullName>
        <ecNumber evidence="1">5.2.1.8</ecNumber>
    </recommendedName>
</protein>
<evidence type="ECO:0000256" key="4">
    <source>
        <dbReference type="SAM" id="SignalP"/>
    </source>
</evidence>
<feature type="region of interest" description="Disordered" evidence="2">
    <location>
        <begin position="427"/>
        <end position="495"/>
    </location>
</feature>
<dbReference type="Proteomes" id="UP001341245">
    <property type="component" value="Unassembled WGS sequence"/>
</dbReference>
<evidence type="ECO:0000313" key="6">
    <source>
        <dbReference type="EMBL" id="KAK6004558.1"/>
    </source>
</evidence>
<keyword evidence="3" id="KW-0472">Membrane</keyword>
<dbReference type="InterPro" id="IPR022127">
    <property type="entry name" value="STIMATE/YPL162C"/>
</dbReference>
<feature type="compositionally biased region" description="Pro residues" evidence="2">
    <location>
        <begin position="161"/>
        <end position="181"/>
    </location>
</feature>
<feature type="transmembrane region" description="Helical" evidence="3">
    <location>
        <begin position="395"/>
        <end position="416"/>
    </location>
</feature>
<dbReference type="Gene3D" id="3.10.50.40">
    <property type="match status" value="1"/>
</dbReference>
<evidence type="ECO:0000256" key="2">
    <source>
        <dbReference type="SAM" id="MobiDB-lite"/>
    </source>
</evidence>
<comment type="catalytic activity">
    <reaction evidence="1">
        <text>[protein]-peptidylproline (omega=180) = [protein]-peptidylproline (omega=0)</text>
        <dbReference type="Rhea" id="RHEA:16237"/>
        <dbReference type="Rhea" id="RHEA-COMP:10747"/>
        <dbReference type="Rhea" id="RHEA-COMP:10748"/>
        <dbReference type="ChEBI" id="CHEBI:83833"/>
        <dbReference type="ChEBI" id="CHEBI:83834"/>
        <dbReference type="EC" id="5.2.1.8"/>
    </reaction>
</comment>
<evidence type="ECO:0000256" key="1">
    <source>
        <dbReference type="PROSITE-ProRule" id="PRU00277"/>
    </source>
</evidence>
<feature type="transmembrane region" description="Helical" evidence="3">
    <location>
        <begin position="297"/>
        <end position="317"/>
    </location>
</feature>
<feature type="compositionally biased region" description="Basic and acidic residues" evidence="2">
    <location>
        <begin position="452"/>
        <end position="467"/>
    </location>
</feature>
<keyword evidence="3" id="KW-0812">Transmembrane</keyword>
<keyword evidence="7" id="KW-1185">Reference proteome</keyword>
<accession>A0ABR0TJD3</accession>
<proteinExistence type="predicted"/>
<name>A0ABR0TJD3_AURPU</name>
<feature type="domain" description="PPIase FKBP-type" evidence="5">
    <location>
        <begin position="57"/>
        <end position="145"/>
    </location>
</feature>
<feature type="transmembrane region" description="Helical" evidence="3">
    <location>
        <begin position="245"/>
        <end position="263"/>
    </location>
</feature>
<dbReference type="InterPro" id="IPR046357">
    <property type="entry name" value="PPIase_dom_sf"/>
</dbReference>
<dbReference type="Pfam" id="PF12400">
    <property type="entry name" value="STIMATE"/>
    <property type="match status" value="1"/>
</dbReference>
<dbReference type="InterPro" id="IPR001179">
    <property type="entry name" value="PPIase_FKBP_dom"/>
</dbReference>
<feature type="signal peptide" evidence="4">
    <location>
        <begin position="1"/>
        <end position="23"/>
    </location>
</feature>
<dbReference type="EC" id="5.2.1.8" evidence="1"/>
<feature type="compositionally biased region" description="Low complexity" evidence="2">
    <location>
        <begin position="484"/>
        <end position="495"/>
    </location>
</feature>
<dbReference type="PROSITE" id="PS50059">
    <property type="entry name" value="FKBP_PPIASE"/>
    <property type="match status" value="1"/>
</dbReference>
<evidence type="ECO:0000259" key="5">
    <source>
        <dbReference type="PROSITE" id="PS50059"/>
    </source>
</evidence>
<reference evidence="6 7" key="1">
    <citation type="submission" date="2023-11" db="EMBL/GenBank/DDBJ databases">
        <title>Draft genome sequence and annotation of the polyextremotolerant black yeast-like fungus Aureobasidium pullulans NRRL 62042.</title>
        <authorList>
            <person name="Dielentheis-Frenken M.R.E."/>
            <person name="Wibberg D."/>
            <person name="Blank L.M."/>
            <person name="Tiso T."/>
        </authorList>
    </citation>
    <scope>NUCLEOTIDE SEQUENCE [LARGE SCALE GENOMIC DNA]</scope>
    <source>
        <strain evidence="6 7">NRRL 62042</strain>
    </source>
</reference>
<evidence type="ECO:0000256" key="3">
    <source>
        <dbReference type="SAM" id="Phobius"/>
    </source>
</evidence>
<evidence type="ECO:0000313" key="7">
    <source>
        <dbReference type="Proteomes" id="UP001341245"/>
    </source>
</evidence>
<organism evidence="6 7">
    <name type="scientific">Aureobasidium pullulans</name>
    <name type="common">Black yeast</name>
    <name type="synonym">Pullularia pullulans</name>
    <dbReference type="NCBI Taxonomy" id="5580"/>
    <lineage>
        <taxon>Eukaryota</taxon>
        <taxon>Fungi</taxon>
        <taxon>Dikarya</taxon>
        <taxon>Ascomycota</taxon>
        <taxon>Pezizomycotina</taxon>
        <taxon>Dothideomycetes</taxon>
        <taxon>Dothideomycetidae</taxon>
        <taxon>Dothideales</taxon>
        <taxon>Saccotheciaceae</taxon>
        <taxon>Aureobasidium</taxon>
    </lineage>
</organism>
<feature type="transmembrane region" description="Helical" evidence="3">
    <location>
        <begin position="355"/>
        <end position="375"/>
    </location>
</feature>